<dbReference type="InterPro" id="IPR022703">
    <property type="entry name" value="DUF3533"/>
</dbReference>
<feature type="region of interest" description="Disordered" evidence="1">
    <location>
        <begin position="1"/>
        <end position="26"/>
    </location>
</feature>
<proteinExistence type="predicted"/>
<feature type="transmembrane region" description="Helical" evidence="2">
    <location>
        <begin position="306"/>
        <end position="326"/>
    </location>
</feature>
<keyword evidence="2" id="KW-1133">Transmembrane helix</keyword>
<dbReference type="InParanoid" id="Q6C1B3"/>
<keyword evidence="2" id="KW-0472">Membrane</keyword>
<feature type="transmembrane region" description="Helical" evidence="2">
    <location>
        <begin position="255"/>
        <end position="272"/>
    </location>
</feature>
<dbReference type="PANTHER" id="PTHR34814">
    <property type="entry name" value="NITROSOGUANIDINE RESISTANCE PROTEIN SNG1"/>
    <property type="match status" value="1"/>
</dbReference>
<evidence type="ECO:0000313" key="5">
    <source>
        <dbReference type="Proteomes" id="UP000001300"/>
    </source>
</evidence>
<protein>
    <submittedName>
        <fullName evidence="4">YALI0F17732p</fullName>
    </submittedName>
</protein>
<feature type="compositionally biased region" description="Low complexity" evidence="1">
    <location>
        <begin position="17"/>
        <end position="26"/>
    </location>
</feature>
<feature type="transmembrane region" description="Helical" evidence="2">
    <location>
        <begin position="398"/>
        <end position="421"/>
    </location>
</feature>
<dbReference type="KEGG" id="yli:2908642"/>
<gene>
    <name evidence="4" type="ORF">YALI0_F17732g</name>
</gene>
<dbReference type="FunCoup" id="Q6C1B3">
    <property type="interactions" value="29"/>
</dbReference>
<dbReference type="EMBL" id="CR382132">
    <property type="protein sequence ID" value="CAG78358.1"/>
    <property type="molecule type" value="Genomic_DNA"/>
</dbReference>
<evidence type="ECO:0000313" key="4">
    <source>
        <dbReference type="EMBL" id="CAG78358.1"/>
    </source>
</evidence>
<dbReference type="Proteomes" id="UP000001300">
    <property type="component" value="Chromosome F"/>
</dbReference>
<keyword evidence="5" id="KW-1185">Reference proteome</keyword>
<feature type="compositionally biased region" description="Polar residues" evidence="1">
    <location>
        <begin position="1"/>
        <end position="14"/>
    </location>
</feature>
<keyword evidence="2" id="KW-0812">Transmembrane</keyword>
<dbReference type="GO" id="GO:0016020">
    <property type="term" value="C:membrane"/>
    <property type="evidence" value="ECO:0000318"/>
    <property type="project" value="GO_Central"/>
</dbReference>
<feature type="transmembrane region" description="Helical" evidence="2">
    <location>
        <begin position="338"/>
        <end position="356"/>
    </location>
</feature>
<evidence type="ECO:0000256" key="2">
    <source>
        <dbReference type="SAM" id="Phobius"/>
    </source>
</evidence>
<accession>Q6C1B3</accession>
<dbReference type="OMA" id="CISKIAR"/>
<dbReference type="InterPro" id="IPR053001">
    <property type="entry name" value="MNNG_permease-like"/>
</dbReference>
<feature type="transmembrane region" description="Helical" evidence="2">
    <location>
        <begin position="230"/>
        <end position="249"/>
    </location>
</feature>
<evidence type="ECO:0000259" key="3">
    <source>
        <dbReference type="Pfam" id="PF12051"/>
    </source>
</evidence>
<name>Q6C1B3_YARLI</name>
<organism evidence="4 5">
    <name type="scientific">Yarrowia lipolytica (strain CLIB 122 / E 150)</name>
    <name type="common">Yeast</name>
    <name type="synonym">Candida lipolytica</name>
    <dbReference type="NCBI Taxonomy" id="284591"/>
    <lineage>
        <taxon>Eukaryota</taxon>
        <taxon>Fungi</taxon>
        <taxon>Dikarya</taxon>
        <taxon>Ascomycota</taxon>
        <taxon>Saccharomycotina</taxon>
        <taxon>Dipodascomycetes</taxon>
        <taxon>Dipodascales</taxon>
        <taxon>Dipodascales incertae sedis</taxon>
        <taxon>Yarrowia</taxon>
    </lineage>
</organism>
<dbReference type="HOGENOM" id="CLU_020178_1_0_1"/>
<feature type="domain" description="DUF3533" evidence="3">
    <location>
        <begin position="49"/>
        <end position="414"/>
    </location>
</feature>
<dbReference type="PANTHER" id="PTHR34814:SF1">
    <property type="entry name" value="NITROSOGUANIDINE RESISTANCE PROTEIN SNG1"/>
    <property type="match status" value="1"/>
</dbReference>
<dbReference type="VEuPathDB" id="FungiDB:YALI0_F17732g"/>
<reference evidence="4 5" key="1">
    <citation type="journal article" date="2004" name="Nature">
        <title>Genome evolution in yeasts.</title>
        <authorList>
            <consortium name="Genolevures"/>
            <person name="Dujon B."/>
            <person name="Sherman D."/>
            <person name="Fischer G."/>
            <person name="Durrens P."/>
            <person name="Casaregola S."/>
            <person name="Lafontaine I."/>
            <person name="de Montigny J."/>
            <person name="Marck C."/>
            <person name="Neuveglise C."/>
            <person name="Talla E."/>
            <person name="Goffard N."/>
            <person name="Frangeul L."/>
            <person name="Aigle M."/>
            <person name="Anthouard V."/>
            <person name="Babour A."/>
            <person name="Barbe V."/>
            <person name="Barnay S."/>
            <person name="Blanchin S."/>
            <person name="Beckerich J.M."/>
            <person name="Beyne E."/>
            <person name="Bleykasten C."/>
            <person name="Boisrame A."/>
            <person name="Boyer J."/>
            <person name="Cattolico L."/>
            <person name="Confanioleri F."/>
            <person name="de Daruvar A."/>
            <person name="Despons L."/>
            <person name="Fabre E."/>
            <person name="Fairhead C."/>
            <person name="Ferry-Dumazet H."/>
            <person name="Groppi A."/>
            <person name="Hantraye F."/>
            <person name="Hennequin C."/>
            <person name="Jauniaux N."/>
            <person name="Joyet P."/>
            <person name="Kachouri R."/>
            <person name="Kerrest A."/>
            <person name="Koszul R."/>
            <person name="Lemaire M."/>
            <person name="Lesur I."/>
            <person name="Ma L."/>
            <person name="Muller H."/>
            <person name="Nicaud J.M."/>
            <person name="Nikolski M."/>
            <person name="Oztas S."/>
            <person name="Ozier-Kalogeropoulos O."/>
            <person name="Pellenz S."/>
            <person name="Potier S."/>
            <person name="Richard G.F."/>
            <person name="Straub M.L."/>
            <person name="Suleau A."/>
            <person name="Swennene D."/>
            <person name="Tekaia F."/>
            <person name="Wesolowski-Louvel M."/>
            <person name="Westhof E."/>
            <person name="Wirth B."/>
            <person name="Zeniou-Meyer M."/>
            <person name="Zivanovic I."/>
            <person name="Bolotin-Fukuhara M."/>
            <person name="Thierry A."/>
            <person name="Bouchier C."/>
            <person name="Caudron B."/>
            <person name="Scarpelli C."/>
            <person name="Gaillardin C."/>
            <person name="Weissenbach J."/>
            <person name="Wincker P."/>
            <person name="Souciet J.L."/>
        </authorList>
    </citation>
    <scope>NUCLEOTIDE SEQUENCE [LARGE SCALE GENOMIC DNA]</scope>
    <source>
        <strain evidence="5">CLIB 122 / E 150</strain>
    </source>
</reference>
<dbReference type="OrthoDB" id="2140105at2759"/>
<dbReference type="Pfam" id="PF12051">
    <property type="entry name" value="DUF3533"/>
    <property type="match status" value="1"/>
</dbReference>
<sequence length="433" mass="49505">MSASEKQPIQSSDNSEQDIQPSQQQQRHLFHNDVRPGHYAVLKKSLFMMLFLSVGVLAVFSVFWGAMFRRSERAHNLRVGVINWDQGVVGDLFMDQVGARPQEKTLVALDYIPSDMFSTREQIETLVVQHNYWGVLVVEHNATEDTQAILNGDMKEAHQISYYYASGRQETIHWTYILPQILEFQAQFLEKQVPHIQQLLTRNFSDLQVANIIRNNITTLKFANYDIRPFTGGVASAIDNVGLIYLIIVSFQQTMMWNLIHAIMIPYKIVFWQRFLYRCAVNCVSMFIVSLCFSLVSLAFQQDFEVAYGKAGFVVYWLINYLAMLALGGATDNIQIIFVKYFPPILPVWLLFWVIVNTATAMSPLEVSPGVYAYGKAMPLYNALEAIRTILFNVKSTIGLNVGVLLIWIVVNWCISFVGLWNNDRLAKANNKK</sequence>
<evidence type="ECO:0000256" key="1">
    <source>
        <dbReference type="SAM" id="MobiDB-lite"/>
    </source>
</evidence>
<dbReference type="AlphaFoldDB" id="Q6C1B3"/>
<feature type="transmembrane region" description="Helical" evidence="2">
    <location>
        <begin position="46"/>
        <end position="68"/>
    </location>
</feature>
<feature type="transmembrane region" description="Helical" evidence="2">
    <location>
        <begin position="279"/>
        <end position="300"/>
    </location>
</feature>